<sequence>VEMAHYLLLNFVISSSNVSVLGIPHEIIRHGTTTFSARERMSQYSDRKWIRQLQQSIMRPRWTMQLLQLLQ</sequence>
<feature type="non-terminal residue" evidence="1">
    <location>
        <position position="71"/>
    </location>
</feature>
<protein>
    <submittedName>
        <fullName evidence="1">Uncharacterized protein</fullName>
    </submittedName>
</protein>
<gene>
    <name evidence="1" type="ORF">PFISCL1PPCAC_11721</name>
</gene>
<dbReference type="Proteomes" id="UP001432322">
    <property type="component" value="Unassembled WGS sequence"/>
</dbReference>
<accession>A0AAV5VRL6</accession>
<organism evidence="1 2">
    <name type="scientific">Pristionchus fissidentatus</name>
    <dbReference type="NCBI Taxonomy" id="1538716"/>
    <lineage>
        <taxon>Eukaryota</taxon>
        <taxon>Metazoa</taxon>
        <taxon>Ecdysozoa</taxon>
        <taxon>Nematoda</taxon>
        <taxon>Chromadorea</taxon>
        <taxon>Rhabditida</taxon>
        <taxon>Rhabditina</taxon>
        <taxon>Diplogasteromorpha</taxon>
        <taxon>Diplogasteroidea</taxon>
        <taxon>Neodiplogasteridae</taxon>
        <taxon>Pristionchus</taxon>
    </lineage>
</organism>
<name>A0AAV5VRL6_9BILA</name>
<keyword evidence="2" id="KW-1185">Reference proteome</keyword>
<dbReference type="AlphaFoldDB" id="A0AAV5VRL6"/>
<feature type="non-terminal residue" evidence="1">
    <location>
        <position position="1"/>
    </location>
</feature>
<dbReference type="EMBL" id="BTSY01000003">
    <property type="protein sequence ID" value="GMT20424.1"/>
    <property type="molecule type" value="Genomic_DNA"/>
</dbReference>
<comment type="caution">
    <text evidence="1">The sequence shown here is derived from an EMBL/GenBank/DDBJ whole genome shotgun (WGS) entry which is preliminary data.</text>
</comment>
<reference evidence="1" key="1">
    <citation type="submission" date="2023-10" db="EMBL/GenBank/DDBJ databases">
        <title>Genome assembly of Pristionchus species.</title>
        <authorList>
            <person name="Yoshida K."/>
            <person name="Sommer R.J."/>
        </authorList>
    </citation>
    <scope>NUCLEOTIDE SEQUENCE</scope>
    <source>
        <strain evidence="1">RS5133</strain>
    </source>
</reference>
<evidence type="ECO:0000313" key="1">
    <source>
        <dbReference type="EMBL" id="GMT20424.1"/>
    </source>
</evidence>
<evidence type="ECO:0000313" key="2">
    <source>
        <dbReference type="Proteomes" id="UP001432322"/>
    </source>
</evidence>
<proteinExistence type="predicted"/>